<dbReference type="EMBL" id="BAAAZG010000006">
    <property type="protein sequence ID" value="GAA4063882.1"/>
    <property type="molecule type" value="Genomic_DNA"/>
</dbReference>
<evidence type="ECO:0000256" key="1">
    <source>
        <dbReference type="ARBA" id="ARBA00023172"/>
    </source>
</evidence>
<accession>A0ABP7VE21</accession>
<reference evidence="4" key="1">
    <citation type="journal article" date="2019" name="Int. J. Syst. Evol. Microbiol.">
        <title>The Global Catalogue of Microorganisms (GCM) 10K type strain sequencing project: providing services to taxonomists for standard genome sequencing and annotation.</title>
        <authorList>
            <consortium name="The Broad Institute Genomics Platform"/>
            <consortium name="The Broad Institute Genome Sequencing Center for Infectious Disease"/>
            <person name="Wu L."/>
            <person name="Ma J."/>
        </authorList>
    </citation>
    <scope>NUCLEOTIDE SEQUENCE [LARGE SCALE GENOMIC DNA]</scope>
    <source>
        <strain evidence="4">JCM 16702</strain>
    </source>
</reference>
<evidence type="ECO:0000313" key="4">
    <source>
        <dbReference type="Proteomes" id="UP001500683"/>
    </source>
</evidence>
<evidence type="ECO:0000256" key="2">
    <source>
        <dbReference type="SAM" id="MobiDB-lite"/>
    </source>
</evidence>
<gene>
    <name evidence="3" type="ORF">GCM10022214_16940</name>
</gene>
<keyword evidence="1" id="KW-0233">DNA recombination</keyword>
<organism evidence="3 4">
    <name type="scientific">Actinomadura miaoliensis</name>
    <dbReference type="NCBI Taxonomy" id="430685"/>
    <lineage>
        <taxon>Bacteria</taxon>
        <taxon>Bacillati</taxon>
        <taxon>Actinomycetota</taxon>
        <taxon>Actinomycetes</taxon>
        <taxon>Streptosporangiales</taxon>
        <taxon>Thermomonosporaceae</taxon>
        <taxon>Actinomadura</taxon>
    </lineage>
</organism>
<sequence>MIAETRLYAAYVPILALGLRRGEVLGLRWADVDLGTGEILIGWQLQQINGLLLHRKPRLKPRAQPFPSWASAPPRSGSVRRSKWRHGKGDRVGAVGSCVHDAYRAARPRNFDRSFVAACDRAGVRRLPVHVRGRSRVPWWSWASIRAW</sequence>
<comment type="caution">
    <text evidence="3">The sequence shown here is derived from an EMBL/GenBank/DDBJ whole genome shotgun (WGS) entry which is preliminary data.</text>
</comment>
<evidence type="ECO:0008006" key="5">
    <source>
        <dbReference type="Google" id="ProtNLM"/>
    </source>
</evidence>
<proteinExistence type="predicted"/>
<feature type="region of interest" description="Disordered" evidence="2">
    <location>
        <begin position="64"/>
        <end position="83"/>
    </location>
</feature>
<dbReference type="SUPFAM" id="SSF56349">
    <property type="entry name" value="DNA breaking-rejoining enzymes"/>
    <property type="match status" value="1"/>
</dbReference>
<dbReference type="InterPro" id="IPR011010">
    <property type="entry name" value="DNA_brk_join_enz"/>
</dbReference>
<dbReference type="InterPro" id="IPR013762">
    <property type="entry name" value="Integrase-like_cat_sf"/>
</dbReference>
<dbReference type="Gene3D" id="1.10.443.10">
    <property type="entry name" value="Intergrase catalytic core"/>
    <property type="match status" value="1"/>
</dbReference>
<evidence type="ECO:0000313" key="3">
    <source>
        <dbReference type="EMBL" id="GAA4063882.1"/>
    </source>
</evidence>
<dbReference type="Proteomes" id="UP001500683">
    <property type="component" value="Unassembled WGS sequence"/>
</dbReference>
<protein>
    <recommendedName>
        <fullName evidence="5">Tyr recombinase domain-containing protein</fullName>
    </recommendedName>
</protein>
<name>A0ABP7VE21_9ACTN</name>
<keyword evidence="4" id="KW-1185">Reference proteome</keyword>